<comment type="similarity">
    <text evidence="1">Belongs to the AB hydrolase superfamily. AB hydrolase 2 family.</text>
</comment>
<dbReference type="Pfam" id="PF02230">
    <property type="entry name" value="Abhydrolase_2"/>
    <property type="match status" value="1"/>
</dbReference>
<dbReference type="PANTHER" id="PTHR10655:SF17">
    <property type="entry name" value="LYSOPHOSPHOLIPASE-LIKE PROTEIN 1"/>
    <property type="match status" value="1"/>
</dbReference>
<dbReference type="AlphaFoldDB" id="A0A061AX83"/>
<organism evidence="12">
    <name type="scientific">Rhodotorula toruloides</name>
    <name type="common">Yeast</name>
    <name type="synonym">Rhodosporidium toruloides</name>
    <dbReference type="NCBI Taxonomy" id="5286"/>
    <lineage>
        <taxon>Eukaryota</taxon>
        <taxon>Fungi</taxon>
        <taxon>Dikarya</taxon>
        <taxon>Basidiomycota</taxon>
        <taxon>Pucciniomycotina</taxon>
        <taxon>Microbotryomycetes</taxon>
        <taxon>Sporidiobolales</taxon>
        <taxon>Sporidiobolaceae</taxon>
        <taxon>Rhodotorula</taxon>
    </lineage>
</organism>
<evidence type="ECO:0000256" key="7">
    <source>
        <dbReference type="ARBA" id="ARBA00029392"/>
    </source>
</evidence>
<proteinExistence type="inferred from homology"/>
<evidence type="ECO:0000256" key="8">
    <source>
        <dbReference type="ARBA" id="ARBA00031195"/>
    </source>
</evidence>
<dbReference type="InterPro" id="IPR050565">
    <property type="entry name" value="LYPA1-2/EST-like"/>
</dbReference>
<dbReference type="GO" id="GO:0052689">
    <property type="term" value="F:carboxylic ester hydrolase activity"/>
    <property type="evidence" value="ECO:0007669"/>
    <property type="project" value="UniProtKB-KW"/>
</dbReference>
<dbReference type="EMBL" id="LK052941">
    <property type="protein sequence ID" value="CDR42276.1"/>
    <property type="molecule type" value="Genomic_DNA"/>
</dbReference>
<protein>
    <recommendedName>
        <fullName evidence="3">Acyl-protein thioesterase 1</fullName>
        <ecNumber evidence="2">3.1.2.22</ecNumber>
    </recommendedName>
    <alternativeName>
        <fullName evidence="8">Palmitoyl-protein hydrolase</fullName>
    </alternativeName>
</protein>
<accession>A0A061AX83</accession>
<dbReference type="InterPro" id="IPR029058">
    <property type="entry name" value="AB_hydrolase_fold"/>
</dbReference>
<dbReference type="InterPro" id="IPR003140">
    <property type="entry name" value="PLipase/COase/thioEstase"/>
</dbReference>
<keyword evidence="4" id="KW-0719">Serine esterase</keyword>
<feature type="chain" id="PRO_5001593808" description="Acyl-protein thioesterase 1" evidence="10">
    <location>
        <begin position="37"/>
        <end position="288"/>
    </location>
</feature>
<sequence>MRYSYNAPTAPARWILLAVAALTLFLLLRPAPPSETGETEDVSEMLKMYPTASEAETDTEVLGIGRHSATVIFLHGLGGSAAMVFPLMEVIRPKLWQVSWLMPNSPLLPITAADGKVGPAWFDIDSFPEKTDFDPPLPTHEDEVAMKKAVDRVHALIQGELDKGIDSDRIVLAGFSQGCAISLLAGLSSKEKLGGLMCMSGWLPLADQMKNGKHPYQTPNAHNLPVWMGHGDADQTIRHGWGLKTLDLLHGMGFKDVEFHTYSGLTHWTRADELQDMRKWLQKRLPPT</sequence>
<evidence type="ECO:0000256" key="4">
    <source>
        <dbReference type="ARBA" id="ARBA00022487"/>
    </source>
</evidence>
<evidence type="ECO:0000256" key="1">
    <source>
        <dbReference type="ARBA" id="ARBA00006499"/>
    </source>
</evidence>
<dbReference type="GO" id="GO:0005737">
    <property type="term" value="C:cytoplasm"/>
    <property type="evidence" value="ECO:0007669"/>
    <property type="project" value="TreeGrafter"/>
</dbReference>
<name>A0A061AX83_RHOTO</name>
<evidence type="ECO:0000259" key="11">
    <source>
        <dbReference type="Pfam" id="PF02230"/>
    </source>
</evidence>
<dbReference type="OrthoDB" id="2418081at2759"/>
<comment type="catalytic activity">
    <reaction evidence="9">
        <text>S-hexadecanoyl-L-cysteinyl-[protein] + H2O = L-cysteinyl-[protein] + hexadecanoate + H(+)</text>
        <dbReference type="Rhea" id="RHEA:19233"/>
        <dbReference type="Rhea" id="RHEA-COMP:10131"/>
        <dbReference type="Rhea" id="RHEA-COMP:11032"/>
        <dbReference type="ChEBI" id="CHEBI:7896"/>
        <dbReference type="ChEBI" id="CHEBI:15377"/>
        <dbReference type="ChEBI" id="CHEBI:15378"/>
        <dbReference type="ChEBI" id="CHEBI:29950"/>
        <dbReference type="ChEBI" id="CHEBI:74151"/>
        <dbReference type="EC" id="3.1.2.22"/>
    </reaction>
</comment>
<dbReference type="GO" id="GO:0006631">
    <property type="term" value="P:fatty acid metabolic process"/>
    <property type="evidence" value="ECO:0007669"/>
    <property type="project" value="UniProtKB-KW"/>
</dbReference>
<evidence type="ECO:0000256" key="6">
    <source>
        <dbReference type="ARBA" id="ARBA00022832"/>
    </source>
</evidence>
<keyword evidence="5" id="KW-0378">Hydrolase</keyword>
<keyword evidence="10" id="KW-0732">Signal</keyword>
<evidence type="ECO:0000313" key="12">
    <source>
        <dbReference type="EMBL" id="CDR42276.1"/>
    </source>
</evidence>
<feature type="domain" description="Phospholipase/carboxylesterase/thioesterase" evidence="11">
    <location>
        <begin position="65"/>
        <end position="283"/>
    </location>
</feature>
<evidence type="ECO:0000256" key="9">
    <source>
        <dbReference type="ARBA" id="ARBA00047337"/>
    </source>
</evidence>
<evidence type="ECO:0000256" key="10">
    <source>
        <dbReference type="SAM" id="SignalP"/>
    </source>
</evidence>
<gene>
    <name evidence="12" type="ORF">RHTO0S_06e12178g</name>
</gene>
<reference evidence="12" key="1">
    <citation type="journal article" date="2014" name="Genome Announc.">
        <title>Draft genome sequence of Rhodosporidium toruloides CECT1137, an oleaginous yeast of biotechnological interest.</title>
        <authorList>
            <person name="Morin N."/>
            <person name="Calcas X."/>
            <person name="Devillers H."/>
            <person name="Durrens P."/>
            <person name="Sherman D.J."/>
            <person name="Nicaud J.-M."/>
            <person name="Neuveglise C."/>
        </authorList>
    </citation>
    <scope>NUCLEOTIDE SEQUENCE</scope>
    <source>
        <strain evidence="12">CECT1137</strain>
    </source>
</reference>
<evidence type="ECO:0000256" key="5">
    <source>
        <dbReference type="ARBA" id="ARBA00022801"/>
    </source>
</evidence>
<dbReference type="PANTHER" id="PTHR10655">
    <property type="entry name" value="LYSOPHOSPHOLIPASE-RELATED"/>
    <property type="match status" value="1"/>
</dbReference>
<comment type="function">
    <text evidence="7">Hydrolyzes fatty acids from S-acylated cysteine residues in proteins with a strong preference for palmitoylated G-alpha proteins over other acyl substrates. Mediates the deacylation of G-alpha proteins such as GPA1 in vivo, but has weak or no activity toward palmitoylated Ras proteins. Has weak lysophospholipase activity in vitro; however such activity may not exist in vivo.</text>
</comment>
<dbReference type="SUPFAM" id="SSF53474">
    <property type="entry name" value="alpha/beta-Hydrolases"/>
    <property type="match status" value="1"/>
</dbReference>
<dbReference type="Gene3D" id="3.40.50.1820">
    <property type="entry name" value="alpha/beta hydrolase"/>
    <property type="match status" value="1"/>
</dbReference>
<evidence type="ECO:0000256" key="2">
    <source>
        <dbReference type="ARBA" id="ARBA00012423"/>
    </source>
</evidence>
<dbReference type="GO" id="GO:0008474">
    <property type="term" value="F:palmitoyl-(protein) hydrolase activity"/>
    <property type="evidence" value="ECO:0007669"/>
    <property type="project" value="UniProtKB-EC"/>
</dbReference>
<keyword evidence="6" id="KW-0276">Fatty acid metabolism</keyword>
<feature type="signal peptide" evidence="10">
    <location>
        <begin position="1"/>
        <end position="36"/>
    </location>
</feature>
<dbReference type="EC" id="3.1.2.22" evidence="2"/>
<keyword evidence="6" id="KW-0443">Lipid metabolism</keyword>
<evidence type="ECO:0000256" key="3">
    <source>
        <dbReference type="ARBA" id="ARBA00014923"/>
    </source>
</evidence>